<protein>
    <submittedName>
        <fullName evidence="3">Uncharacterized protein</fullName>
    </submittedName>
</protein>
<organism evidence="3 4">
    <name type="scientific">Durusdinium trenchii</name>
    <dbReference type="NCBI Taxonomy" id="1381693"/>
    <lineage>
        <taxon>Eukaryota</taxon>
        <taxon>Sar</taxon>
        <taxon>Alveolata</taxon>
        <taxon>Dinophyceae</taxon>
        <taxon>Suessiales</taxon>
        <taxon>Symbiodiniaceae</taxon>
        <taxon>Durusdinium</taxon>
    </lineage>
</organism>
<reference evidence="3 4" key="1">
    <citation type="submission" date="2024-02" db="EMBL/GenBank/DDBJ databases">
        <authorList>
            <person name="Chen Y."/>
            <person name="Shah S."/>
            <person name="Dougan E. K."/>
            <person name="Thang M."/>
            <person name="Chan C."/>
        </authorList>
    </citation>
    <scope>NUCLEOTIDE SEQUENCE [LARGE SCALE GENOMIC DNA]</scope>
</reference>
<proteinExistence type="predicted"/>
<feature type="non-terminal residue" evidence="3">
    <location>
        <position position="1"/>
    </location>
</feature>
<feature type="compositionally biased region" description="Basic residues" evidence="1">
    <location>
        <begin position="374"/>
        <end position="383"/>
    </location>
</feature>
<comment type="caution">
    <text evidence="3">The sequence shown here is derived from an EMBL/GenBank/DDBJ whole genome shotgun (WGS) entry which is preliminary data.</text>
</comment>
<keyword evidence="2" id="KW-0812">Transmembrane</keyword>
<feature type="region of interest" description="Disordered" evidence="1">
    <location>
        <begin position="247"/>
        <end position="269"/>
    </location>
</feature>
<feature type="compositionally biased region" description="Basic and acidic residues" evidence="1">
    <location>
        <begin position="358"/>
        <end position="372"/>
    </location>
</feature>
<dbReference type="EMBL" id="CAXAMM010007825">
    <property type="protein sequence ID" value="CAK9015522.1"/>
    <property type="molecule type" value="Genomic_DNA"/>
</dbReference>
<feature type="transmembrane region" description="Helical" evidence="2">
    <location>
        <begin position="118"/>
        <end position="145"/>
    </location>
</feature>
<accession>A0ABP0JM56</accession>
<sequence length="383" mass="42996">DALFLLESSRIHLARYGWAVVMKVLVPLSVALSSFTLQESSALEPIIRKEPPHVPFNTGWNRAQVTVDAAANPEWNKSHRTLEAEAKQTPRTHGTVLSRSFYQLYLWKTTSSQISSNMMYLTLVVVILSGVALGVCIPIVVNYYYEEVNTPPWLRDLVEELSRRDSRREEEDIYARSRHESPQVRARRSRSTSSSRRRRRRREELAQAMPHGEILETSAGEADVSTCDDAENKAKLSFVKLPKVPVEHSETLSKQISSDEAGDSPSTEERLRVLRREWVQAVGTAARGAAEKRASEESTTAAEDSASSFSSSLKPRRGRSPEEVKEQGSSKRAVSFDSKVEVKNLEAETPTTRSPKLSRKDSSSSPKKDQGRRGQFRSRSPKV</sequence>
<evidence type="ECO:0000313" key="4">
    <source>
        <dbReference type="Proteomes" id="UP001642464"/>
    </source>
</evidence>
<keyword evidence="2" id="KW-0472">Membrane</keyword>
<feature type="region of interest" description="Disordered" evidence="1">
    <location>
        <begin position="285"/>
        <end position="383"/>
    </location>
</feature>
<name>A0ABP0JM56_9DINO</name>
<feature type="compositionally biased region" description="Basic and acidic residues" evidence="1">
    <location>
        <begin position="319"/>
        <end position="329"/>
    </location>
</feature>
<feature type="compositionally biased region" description="Basic residues" evidence="1">
    <location>
        <begin position="185"/>
        <end position="201"/>
    </location>
</feature>
<keyword evidence="2" id="KW-1133">Transmembrane helix</keyword>
<dbReference type="Proteomes" id="UP001642464">
    <property type="component" value="Unassembled WGS sequence"/>
</dbReference>
<evidence type="ECO:0000256" key="2">
    <source>
        <dbReference type="SAM" id="Phobius"/>
    </source>
</evidence>
<feature type="region of interest" description="Disordered" evidence="1">
    <location>
        <begin position="168"/>
        <end position="226"/>
    </location>
</feature>
<evidence type="ECO:0000256" key="1">
    <source>
        <dbReference type="SAM" id="MobiDB-lite"/>
    </source>
</evidence>
<feature type="compositionally biased region" description="Low complexity" evidence="1">
    <location>
        <begin position="297"/>
        <end position="312"/>
    </location>
</feature>
<keyword evidence="4" id="KW-1185">Reference proteome</keyword>
<feature type="transmembrane region" description="Helical" evidence="2">
    <location>
        <begin position="16"/>
        <end position="37"/>
    </location>
</feature>
<feature type="compositionally biased region" description="Basic and acidic residues" evidence="1">
    <location>
        <begin position="168"/>
        <end position="182"/>
    </location>
</feature>
<evidence type="ECO:0000313" key="3">
    <source>
        <dbReference type="EMBL" id="CAK9015522.1"/>
    </source>
</evidence>
<gene>
    <name evidence="3" type="ORF">SCF082_LOCUS12802</name>
</gene>